<evidence type="ECO:0000313" key="2">
    <source>
        <dbReference type="EMBL" id="KAK2093457.1"/>
    </source>
</evidence>
<dbReference type="EMBL" id="JASSZA010000015">
    <property type="protein sequence ID" value="KAK2093457.1"/>
    <property type="molecule type" value="Genomic_DNA"/>
</dbReference>
<proteinExistence type="predicted"/>
<reference evidence="2 3" key="1">
    <citation type="submission" date="2023-05" db="EMBL/GenBank/DDBJ databases">
        <title>B98-5 Cell Line De Novo Hybrid Assembly: An Optical Mapping Approach.</title>
        <authorList>
            <person name="Kananen K."/>
            <person name="Auerbach J.A."/>
            <person name="Kautto E."/>
            <person name="Blachly J.S."/>
        </authorList>
    </citation>
    <scope>NUCLEOTIDE SEQUENCE [LARGE SCALE GENOMIC DNA]</scope>
    <source>
        <strain evidence="2">B95-8</strain>
        <tissue evidence="2">Cell line</tissue>
    </source>
</reference>
<evidence type="ECO:0000256" key="1">
    <source>
        <dbReference type="SAM" id="MobiDB-lite"/>
    </source>
</evidence>
<organism evidence="2 3">
    <name type="scientific">Saguinus oedipus</name>
    <name type="common">Cotton-top tamarin</name>
    <name type="synonym">Oedipomidas oedipus</name>
    <dbReference type="NCBI Taxonomy" id="9490"/>
    <lineage>
        <taxon>Eukaryota</taxon>
        <taxon>Metazoa</taxon>
        <taxon>Chordata</taxon>
        <taxon>Craniata</taxon>
        <taxon>Vertebrata</taxon>
        <taxon>Euteleostomi</taxon>
        <taxon>Mammalia</taxon>
        <taxon>Eutheria</taxon>
        <taxon>Euarchontoglires</taxon>
        <taxon>Primates</taxon>
        <taxon>Haplorrhini</taxon>
        <taxon>Platyrrhini</taxon>
        <taxon>Cebidae</taxon>
        <taxon>Callitrichinae</taxon>
        <taxon>Saguinus</taxon>
    </lineage>
</organism>
<protein>
    <submittedName>
        <fullName evidence="2">Uncharacterized protein</fullName>
    </submittedName>
</protein>
<dbReference type="Proteomes" id="UP001266305">
    <property type="component" value="Unassembled WGS sequence"/>
</dbReference>
<evidence type="ECO:0000313" key="3">
    <source>
        <dbReference type="Proteomes" id="UP001266305"/>
    </source>
</evidence>
<name>A0ABQ9UAU1_SAGOE</name>
<keyword evidence="3" id="KW-1185">Reference proteome</keyword>
<gene>
    <name evidence="2" type="ORF">P7K49_029986</name>
</gene>
<sequence length="293" mass="31500">MAVERVTSSWAGLWLGTSSNSVKTCSENVLRCIGHQGSGEIKAARAPIAREPWVITEKARLAGYYGLCTHLERASPSRHQSWWVHRLPVSFQSCGSTAVPAPTDLVISPGTDPRGQQKASPQKALGMWQGTAAILWDIQALCPAWARGTSLPKGDVLGGRPIRRPSSLIVAGQPPGQLSLTLPKDGAMNSRPGPFPSSQDTAAAPQEPQPPPLLRRLLPPQHHARVLPKTAVALLYSEEYHSAYDIRLKLTKEMLTIQKQDVICVGGSHRGRNVSAANSGLSRVCQTSPVNGL</sequence>
<feature type="region of interest" description="Disordered" evidence="1">
    <location>
        <begin position="167"/>
        <end position="212"/>
    </location>
</feature>
<comment type="caution">
    <text evidence="2">The sequence shown here is derived from an EMBL/GenBank/DDBJ whole genome shotgun (WGS) entry which is preliminary data.</text>
</comment>
<accession>A0ABQ9UAU1</accession>